<dbReference type="InterPro" id="IPR041419">
    <property type="entry name" value="TnsE_C"/>
</dbReference>
<proteinExistence type="predicted"/>
<comment type="caution">
    <text evidence="3">The sequence shown here is derived from an EMBL/GenBank/DDBJ whole genome shotgun (WGS) entry which is preliminary data.</text>
</comment>
<keyword evidence="4" id="KW-1185">Reference proteome</keyword>
<evidence type="ECO:0000313" key="4">
    <source>
        <dbReference type="Proteomes" id="UP001145050"/>
    </source>
</evidence>
<dbReference type="EMBL" id="JAMQKB010000005">
    <property type="protein sequence ID" value="MDC3424323.1"/>
    <property type="molecule type" value="Genomic_DNA"/>
</dbReference>
<feature type="region of interest" description="Disordered" evidence="1">
    <location>
        <begin position="316"/>
        <end position="346"/>
    </location>
</feature>
<evidence type="ECO:0000259" key="2">
    <source>
        <dbReference type="Pfam" id="PF18623"/>
    </source>
</evidence>
<feature type="compositionally biased region" description="Polar residues" evidence="1">
    <location>
        <begin position="337"/>
        <end position="346"/>
    </location>
</feature>
<protein>
    <submittedName>
        <fullName evidence="3">Tn7-like element transposition protein TnsE</fullName>
    </submittedName>
</protein>
<organism evidence="3 4">
    <name type="scientific">Terrihalobacillus insolitus</name>
    <dbReference type="NCBI Taxonomy" id="2950438"/>
    <lineage>
        <taxon>Bacteria</taxon>
        <taxon>Bacillati</taxon>
        <taxon>Bacillota</taxon>
        <taxon>Bacilli</taxon>
        <taxon>Bacillales</taxon>
        <taxon>Bacillaceae</taxon>
        <taxon>Terrihalobacillus</taxon>
    </lineage>
</organism>
<dbReference type="Proteomes" id="UP001145050">
    <property type="component" value="Unassembled WGS sequence"/>
</dbReference>
<evidence type="ECO:0000256" key="1">
    <source>
        <dbReference type="SAM" id="MobiDB-lite"/>
    </source>
</evidence>
<name>A0A9X3WTF4_9BACI</name>
<evidence type="ECO:0000313" key="3">
    <source>
        <dbReference type="EMBL" id="MDC3424323.1"/>
    </source>
</evidence>
<feature type="domain" description="TnsE C-terminal" evidence="2">
    <location>
        <begin position="371"/>
        <end position="498"/>
    </location>
</feature>
<gene>
    <name evidence="3" type="ORF">NC797_07345</name>
</gene>
<dbReference type="AlphaFoldDB" id="A0A9X3WTF4"/>
<sequence length="510" mass="59209">MNKQQVKITWPFAKGEKAQLIWIGEPFRYDHKMMIKAYFRSQGRTEGILMDWGTLPCLAIQHYYTDGIITASQVPKGVQEIDMTIYPNIVKYHERPWSIQGSSDPATSCSFVFSFNGKNVILPVIEVLRSILAPNGFLLYRLFESNSFPQFFTETYESNKIHLSFSSQYELKYTKTTFIYQLVWLLTNRDLRKAFENIAFTFLQEKTLKFAWSFTQPITITARVKENNNTWTVLQIVNVKNKHIPYEHISISHPEIQDQVKSNEAKKYTYLSLNKKNDEEGFTLNEQLDGSTENFDLVQMNHLKHEYTSVPKIKRIKSSSSKQRMKEDENTKKYYGNNDSIRSTADTGGQKLARGIEHQMLSEIQTQGELQDFINVLKIMEQYPEVRTILAFMDVLPDGIEERRFAKLSDNITKRKYVVAEVYMISGKKFNIIEVEREDRSLSMLILSSLVINDWKSIYDRLLVNLVNNSGTWTSKSLKSIEEQSVSVMKAKHSSKGVKHRAEILLNKLV</sequence>
<accession>A0A9X3WTF4</accession>
<dbReference type="Pfam" id="PF18623">
    <property type="entry name" value="TnsE_C"/>
    <property type="match status" value="1"/>
</dbReference>
<reference evidence="3" key="1">
    <citation type="submission" date="2022-06" db="EMBL/GenBank/DDBJ databases">
        <title>Aquibacillus sp. a new bacterium isolated from soil saline samples.</title>
        <authorList>
            <person name="Galisteo C."/>
            <person name="De La Haba R."/>
            <person name="Sanchez-Porro C."/>
            <person name="Ventosa A."/>
        </authorList>
    </citation>
    <scope>NUCLEOTIDE SEQUENCE</scope>
    <source>
        <strain evidence="3">3ASR75-11</strain>
    </source>
</reference>
<dbReference type="RefSeq" id="WP_272436128.1">
    <property type="nucleotide sequence ID" value="NZ_JAMQKB010000005.1"/>
</dbReference>